<evidence type="ECO:0000256" key="3">
    <source>
        <dbReference type="ARBA" id="ARBA00022989"/>
    </source>
</evidence>
<dbReference type="Pfam" id="PF04191">
    <property type="entry name" value="PEMT"/>
    <property type="match status" value="1"/>
</dbReference>
<reference evidence="6 7" key="1">
    <citation type="submission" date="2019-03" db="EMBL/GenBank/DDBJ databases">
        <title>Lake Tanganyika Metagenome-Assembled Genomes (MAGs).</title>
        <authorList>
            <person name="Tran P."/>
        </authorList>
    </citation>
    <scope>NUCLEOTIDE SEQUENCE [LARGE SCALE GENOMIC DNA]</scope>
    <source>
        <strain evidence="6">K_DeepCast_65m_m2_236</strain>
    </source>
</reference>
<organism evidence="6 7">
    <name type="scientific">Candidatus Tanganyikabacteria bacterium</name>
    <dbReference type="NCBI Taxonomy" id="2961651"/>
    <lineage>
        <taxon>Bacteria</taxon>
        <taxon>Bacillati</taxon>
        <taxon>Candidatus Sericytochromatia</taxon>
        <taxon>Candidatus Tanganyikabacteria</taxon>
    </lineage>
</organism>
<evidence type="ECO:0000313" key="6">
    <source>
        <dbReference type="EMBL" id="MBM3273814.1"/>
    </source>
</evidence>
<evidence type="ECO:0000256" key="5">
    <source>
        <dbReference type="SAM" id="Phobius"/>
    </source>
</evidence>
<proteinExistence type="predicted"/>
<dbReference type="PANTHER" id="PTHR12714:SF9">
    <property type="entry name" value="PROTEIN-S-ISOPRENYLCYSTEINE O-METHYLTRANSFERASE"/>
    <property type="match status" value="1"/>
</dbReference>
<keyword evidence="2 5" id="KW-0812">Transmembrane</keyword>
<dbReference type="PANTHER" id="PTHR12714">
    <property type="entry name" value="PROTEIN-S ISOPRENYLCYSTEINE O-METHYLTRANSFERASE"/>
    <property type="match status" value="1"/>
</dbReference>
<keyword evidence="3 5" id="KW-1133">Transmembrane helix</keyword>
<dbReference type="Proteomes" id="UP000703893">
    <property type="component" value="Unassembled WGS sequence"/>
</dbReference>
<sequence>MTIKLAVVLLGAVCIGGPLLQTLRFRRFAARSPWQVPLGFSREGIGWLLVAVALGLLIGMGGLIVAGHPIADRIPGFGVPDPVRLAGLAVGAAGAVFAFHSQSAMGASWRVGTDEASERELVTGGIYSRIRNPIYLGLLIQMIGAAILVANAGALAALIAGTAGLHQIITSEERFLIQKYGQAYADYMARTGRLLPRMGGRASEGKGSA</sequence>
<dbReference type="EMBL" id="VGJX01000055">
    <property type="protein sequence ID" value="MBM3273814.1"/>
    <property type="molecule type" value="Genomic_DNA"/>
</dbReference>
<comment type="caution">
    <text evidence="6">The sequence shown here is derived from an EMBL/GenBank/DDBJ whole genome shotgun (WGS) entry which is preliminary data.</text>
</comment>
<dbReference type="AlphaFoldDB" id="A0A938BM12"/>
<dbReference type="GO" id="GO:0012505">
    <property type="term" value="C:endomembrane system"/>
    <property type="evidence" value="ECO:0007669"/>
    <property type="project" value="UniProtKB-SubCell"/>
</dbReference>
<evidence type="ECO:0000256" key="1">
    <source>
        <dbReference type="ARBA" id="ARBA00004127"/>
    </source>
</evidence>
<feature type="transmembrane region" description="Helical" evidence="5">
    <location>
        <begin position="45"/>
        <end position="71"/>
    </location>
</feature>
<dbReference type="InterPro" id="IPR007318">
    <property type="entry name" value="Phopholipid_MeTrfase"/>
</dbReference>
<dbReference type="Gene3D" id="1.20.120.1630">
    <property type="match status" value="1"/>
</dbReference>
<evidence type="ECO:0000256" key="2">
    <source>
        <dbReference type="ARBA" id="ARBA00022692"/>
    </source>
</evidence>
<evidence type="ECO:0000256" key="4">
    <source>
        <dbReference type="ARBA" id="ARBA00023136"/>
    </source>
</evidence>
<evidence type="ECO:0000313" key="7">
    <source>
        <dbReference type="Proteomes" id="UP000703893"/>
    </source>
</evidence>
<protein>
    <submittedName>
        <fullName evidence="6">Isoprenylcysteine carboxylmethyltransferase family protein</fullName>
    </submittedName>
</protein>
<accession>A0A938BM12</accession>
<dbReference type="GO" id="GO:0016740">
    <property type="term" value="F:transferase activity"/>
    <property type="evidence" value="ECO:0007669"/>
    <property type="project" value="UniProtKB-ARBA"/>
</dbReference>
<comment type="subcellular location">
    <subcellularLocation>
        <location evidence="1">Endomembrane system</location>
        <topology evidence="1">Multi-pass membrane protein</topology>
    </subcellularLocation>
</comment>
<gene>
    <name evidence="6" type="ORF">FJZ00_01580</name>
</gene>
<name>A0A938BM12_9BACT</name>
<feature type="transmembrane region" description="Helical" evidence="5">
    <location>
        <begin position="134"/>
        <end position="160"/>
    </location>
</feature>
<keyword evidence="4 5" id="KW-0472">Membrane</keyword>